<name>A0A918V5A1_9FLAO</name>
<dbReference type="EMBL" id="BMWZ01000001">
    <property type="protein sequence ID" value="GGZ69883.1"/>
    <property type="molecule type" value="Genomic_DNA"/>
</dbReference>
<evidence type="ECO:0000313" key="3">
    <source>
        <dbReference type="Proteomes" id="UP000636004"/>
    </source>
</evidence>
<feature type="domain" description="AB hydrolase-1" evidence="1">
    <location>
        <begin position="58"/>
        <end position="206"/>
    </location>
</feature>
<accession>A0A918V5A1</accession>
<organism evidence="2 3">
    <name type="scientific">Algibacter mikhailovii</name>
    <dbReference type="NCBI Taxonomy" id="425498"/>
    <lineage>
        <taxon>Bacteria</taxon>
        <taxon>Pseudomonadati</taxon>
        <taxon>Bacteroidota</taxon>
        <taxon>Flavobacteriia</taxon>
        <taxon>Flavobacteriales</taxon>
        <taxon>Flavobacteriaceae</taxon>
        <taxon>Algibacter</taxon>
    </lineage>
</organism>
<dbReference type="InterPro" id="IPR000073">
    <property type="entry name" value="AB_hydrolase_1"/>
</dbReference>
<sequence length="291" mass="33026">MRYFNMESLYKPQTGKAEILNLYNQKLKDLNINYSYIEVQTAFGKTNIIVSGNAKKQPILVVHGSNGCAPIALETYSELASDFQIFAVDVLAQPNKSAETRLSMQNDDYGKWLHEVIDHLKLVNPTLAGFSFGGLIILKALEFKDSNIKEVFLTAPAYIVNGNPLKALFKVFIPMKRYMKTRKTKYVEWFLNALFSEKDDFALAFLSKVLLCFRMDFTPVPVIHNRDAASIKTPITLIAAKDDLMFPGEKMIKRANKIFPSLKQTVLLKQSKHVQNTFDNKRISNLILGAF</sequence>
<protein>
    <recommendedName>
        <fullName evidence="1">AB hydrolase-1 domain-containing protein</fullName>
    </recommendedName>
</protein>
<keyword evidence="3" id="KW-1185">Reference proteome</keyword>
<proteinExistence type="predicted"/>
<evidence type="ECO:0000313" key="2">
    <source>
        <dbReference type="EMBL" id="GGZ69883.1"/>
    </source>
</evidence>
<comment type="caution">
    <text evidence="2">The sequence shown here is derived from an EMBL/GenBank/DDBJ whole genome shotgun (WGS) entry which is preliminary data.</text>
</comment>
<dbReference type="Proteomes" id="UP000636004">
    <property type="component" value="Unassembled WGS sequence"/>
</dbReference>
<gene>
    <name evidence="2" type="ORF">GCM10007028_03730</name>
</gene>
<reference evidence="2" key="1">
    <citation type="journal article" date="2014" name="Int. J. Syst. Evol. Microbiol.">
        <title>Complete genome sequence of Corynebacterium casei LMG S-19264T (=DSM 44701T), isolated from a smear-ripened cheese.</title>
        <authorList>
            <consortium name="US DOE Joint Genome Institute (JGI-PGF)"/>
            <person name="Walter F."/>
            <person name="Albersmeier A."/>
            <person name="Kalinowski J."/>
            <person name="Ruckert C."/>
        </authorList>
    </citation>
    <scope>NUCLEOTIDE SEQUENCE</scope>
    <source>
        <strain evidence="2">KCTC 12710</strain>
    </source>
</reference>
<reference evidence="2" key="2">
    <citation type="submission" date="2020-09" db="EMBL/GenBank/DDBJ databases">
        <authorList>
            <person name="Sun Q."/>
            <person name="Kim S."/>
        </authorList>
    </citation>
    <scope>NUCLEOTIDE SEQUENCE</scope>
    <source>
        <strain evidence="2">KCTC 12710</strain>
    </source>
</reference>
<dbReference type="Pfam" id="PF00561">
    <property type="entry name" value="Abhydrolase_1"/>
    <property type="match status" value="1"/>
</dbReference>
<dbReference type="Gene3D" id="3.40.50.1820">
    <property type="entry name" value="alpha/beta hydrolase"/>
    <property type="match status" value="1"/>
</dbReference>
<dbReference type="AlphaFoldDB" id="A0A918V5A1"/>
<dbReference type="InterPro" id="IPR029058">
    <property type="entry name" value="AB_hydrolase_fold"/>
</dbReference>
<evidence type="ECO:0000259" key="1">
    <source>
        <dbReference type="Pfam" id="PF00561"/>
    </source>
</evidence>
<dbReference type="SUPFAM" id="SSF53474">
    <property type="entry name" value="alpha/beta-Hydrolases"/>
    <property type="match status" value="1"/>
</dbReference>